<dbReference type="Proteomes" id="UP000244811">
    <property type="component" value="Chromosome 4"/>
</dbReference>
<organism evidence="2 3">
    <name type="scientific">Theileria orientalis</name>
    <dbReference type="NCBI Taxonomy" id="68886"/>
    <lineage>
        <taxon>Eukaryota</taxon>
        <taxon>Sar</taxon>
        <taxon>Alveolata</taxon>
        <taxon>Apicomplexa</taxon>
        <taxon>Aconoidasida</taxon>
        <taxon>Piroplasmida</taxon>
        <taxon>Theileriidae</taxon>
        <taxon>Theileria</taxon>
    </lineage>
</organism>
<proteinExistence type="predicted"/>
<dbReference type="EMBL" id="CP056072">
    <property type="protein sequence ID" value="UVC50150.1"/>
    <property type="molecule type" value="Genomic_DNA"/>
</dbReference>
<accession>A0A976SJZ3</accession>
<evidence type="ECO:0000256" key="1">
    <source>
        <dbReference type="SAM" id="Coils"/>
    </source>
</evidence>
<dbReference type="Gene3D" id="1.10.287.1490">
    <property type="match status" value="1"/>
</dbReference>
<evidence type="ECO:0000313" key="2">
    <source>
        <dbReference type="EMBL" id="UVC50150.1"/>
    </source>
</evidence>
<gene>
    <name evidence="2" type="ORF">MACK_004020</name>
</gene>
<reference evidence="2" key="1">
    <citation type="submission" date="2022-07" db="EMBL/GenBank/DDBJ databases">
        <title>Evaluation of T. orientalis genome assembly methods using nanopore sequencing and analysis of variation between genomes.</title>
        <authorList>
            <person name="Yam J."/>
            <person name="Micallef M.L."/>
            <person name="Liu M."/>
            <person name="Djordjevic S.P."/>
            <person name="Bogema D.R."/>
            <person name="Jenkins C."/>
        </authorList>
    </citation>
    <scope>NUCLEOTIDE SEQUENCE</scope>
    <source>
        <strain evidence="2">Goon Nure</strain>
    </source>
</reference>
<protein>
    <submittedName>
        <fullName evidence="2">Uncharacterized protein</fullName>
    </submittedName>
</protein>
<feature type="coiled-coil region" evidence="1">
    <location>
        <begin position="189"/>
        <end position="220"/>
    </location>
</feature>
<evidence type="ECO:0000313" key="3">
    <source>
        <dbReference type="Proteomes" id="UP000244811"/>
    </source>
</evidence>
<dbReference type="AlphaFoldDB" id="A0A976SJZ3"/>
<sequence>MPYKITDKKRRLSPRLAAKRMPKYDLSNNTLCSNTSESSLSTCDSLQLNTNLLKSDDRFSEKLTNSLNNDYYLNSENESDDKPVSNDEKICKRCDQLTCQLTEMRIQNFDRWLSEIKTLEDMLYKKELIIEDFKKIVSDKENQITKLKKDELAHKRNNTKLHNQIMALKEQISSKDSQIYELESTVKEKNEVITNRNKTIEKLEKLAQEDSKLIKRLRSNGSN</sequence>
<name>A0A976SJZ3_THEOR</name>
<keyword evidence="1" id="KW-0175">Coiled coil</keyword>